<evidence type="ECO:0000256" key="2">
    <source>
        <dbReference type="ARBA" id="ARBA00022723"/>
    </source>
</evidence>
<organism evidence="7 8">
    <name type="scientific">Tricholomella constricta</name>
    <dbReference type="NCBI Taxonomy" id="117010"/>
    <lineage>
        <taxon>Eukaryota</taxon>
        <taxon>Fungi</taxon>
        <taxon>Dikarya</taxon>
        <taxon>Basidiomycota</taxon>
        <taxon>Agaricomycotina</taxon>
        <taxon>Agaricomycetes</taxon>
        <taxon>Agaricomycetidae</taxon>
        <taxon>Agaricales</taxon>
        <taxon>Tricholomatineae</taxon>
        <taxon>Lyophyllaceae</taxon>
        <taxon>Tricholomella</taxon>
    </lineage>
</organism>
<sequence>MGMLDYMIELIVREDEAFQSIDEGSFRQLLKFMRPSLQETDIPHCTKLHQEIVRRAYDIEQRVCNQLKDIPGKVSFTFDTWTSDAGDPFLSVTGHYLGWATADNAPNNFTGICTAAIDINSMPGLTEKWKPAQHYIRMPTLIWKMKDAINESLTSIDDIENDEDNDESDPDEVATLLSFADSVGKAQPRSNNDFSLSKQNWNKLELMHKVLKILPAQKQTFSSSQEPTVFRVVPVLEFLQETWENMADLPRFYEVEEVLRKGLTNLEKWYCKVTDVDAYFICLVLDPNIKTAYTEEKWKPEFHKAGMKRLGEVFDTYYITPTSPESTTSQKATTACVDAEHTQASPRDELKRYLESPLEKVENKHSGPSHYPTLARLTRNHLAIQGSATPSEHVFSSGGLTGVALRNRLTVEAFEALQLLKSAYQNGHINVGTEAEKHLETLWNCIDEDSDVL</sequence>
<keyword evidence="3" id="KW-0863">Zinc-finger</keyword>
<proteinExistence type="predicted"/>
<dbReference type="GO" id="GO:0008270">
    <property type="term" value="F:zinc ion binding"/>
    <property type="evidence" value="ECO:0007669"/>
    <property type="project" value="UniProtKB-KW"/>
</dbReference>
<dbReference type="InterPro" id="IPR008906">
    <property type="entry name" value="HATC_C_dom"/>
</dbReference>
<dbReference type="InterPro" id="IPR052035">
    <property type="entry name" value="ZnF_BED_domain_contain"/>
</dbReference>
<protein>
    <recommendedName>
        <fullName evidence="6">HAT C-terminal dimerisation domain-containing protein</fullName>
    </recommendedName>
</protein>
<evidence type="ECO:0000256" key="3">
    <source>
        <dbReference type="ARBA" id="ARBA00022771"/>
    </source>
</evidence>
<dbReference type="GO" id="GO:0046983">
    <property type="term" value="F:protein dimerization activity"/>
    <property type="evidence" value="ECO:0007669"/>
    <property type="project" value="InterPro"/>
</dbReference>
<dbReference type="SUPFAM" id="SSF53098">
    <property type="entry name" value="Ribonuclease H-like"/>
    <property type="match status" value="1"/>
</dbReference>
<dbReference type="Proteomes" id="UP000565441">
    <property type="component" value="Unassembled WGS sequence"/>
</dbReference>
<dbReference type="PANTHER" id="PTHR46481:SF10">
    <property type="entry name" value="ZINC FINGER BED DOMAIN-CONTAINING PROTEIN 39"/>
    <property type="match status" value="1"/>
</dbReference>
<dbReference type="EMBL" id="JAACJP010000045">
    <property type="protein sequence ID" value="KAF5371872.1"/>
    <property type="molecule type" value="Genomic_DNA"/>
</dbReference>
<reference evidence="7 8" key="1">
    <citation type="journal article" date="2020" name="ISME J.">
        <title>Uncovering the hidden diversity of litter-decomposition mechanisms in mushroom-forming fungi.</title>
        <authorList>
            <person name="Floudas D."/>
            <person name="Bentzer J."/>
            <person name="Ahren D."/>
            <person name="Johansson T."/>
            <person name="Persson P."/>
            <person name="Tunlid A."/>
        </authorList>
    </citation>
    <scope>NUCLEOTIDE SEQUENCE [LARGE SCALE GENOMIC DNA]</scope>
    <source>
        <strain evidence="7 8">CBS 661.87</strain>
    </source>
</reference>
<dbReference type="PANTHER" id="PTHR46481">
    <property type="entry name" value="ZINC FINGER BED DOMAIN-CONTAINING PROTEIN 4"/>
    <property type="match status" value="1"/>
</dbReference>
<comment type="subcellular location">
    <subcellularLocation>
        <location evidence="1">Nucleus</location>
    </subcellularLocation>
</comment>
<dbReference type="OrthoDB" id="3270175at2759"/>
<keyword evidence="5" id="KW-0539">Nucleus</keyword>
<keyword evidence="8" id="KW-1185">Reference proteome</keyword>
<dbReference type="InterPro" id="IPR012337">
    <property type="entry name" value="RNaseH-like_sf"/>
</dbReference>
<gene>
    <name evidence="7" type="ORF">D9615_009521</name>
</gene>
<evidence type="ECO:0000313" key="7">
    <source>
        <dbReference type="EMBL" id="KAF5371872.1"/>
    </source>
</evidence>
<feature type="domain" description="HAT C-terminal dimerisation" evidence="6">
    <location>
        <begin position="369"/>
        <end position="422"/>
    </location>
</feature>
<dbReference type="AlphaFoldDB" id="A0A8H5LW86"/>
<evidence type="ECO:0000259" key="6">
    <source>
        <dbReference type="Pfam" id="PF05699"/>
    </source>
</evidence>
<comment type="caution">
    <text evidence="7">The sequence shown here is derived from an EMBL/GenBank/DDBJ whole genome shotgun (WGS) entry which is preliminary data.</text>
</comment>
<evidence type="ECO:0000256" key="1">
    <source>
        <dbReference type="ARBA" id="ARBA00004123"/>
    </source>
</evidence>
<keyword evidence="2" id="KW-0479">Metal-binding</keyword>
<accession>A0A8H5LW86</accession>
<name>A0A8H5LW86_9AGAR</name>
<dbReference type="Pfam" id="PF05699">
    <property type="entry name" value="Dimer_Tnp_hAT"/>
    <property type="match status" value="1"/>
</dbReference>
<evidence type="ECO:0000256" key="5">
    <source>
        <dbReference type="ARBA" id="ARBA00023242"/>
    </source>
</evidence>
<dbReference type="GO" id="GO:0005634">
    <property type="term" value="C:nucleus"/>
    <property type="evidence" value="ECO:0007669"/>
    <property type="project" value="UniProtKB-SubCell"/>
</dbReference>
<keyword evidence="4" id="KW-0862">Zinc</keyword>
<evidence type="ECO:0000313" key="8">
    <source>
        <dbReference type="Proteomes" id="UP000565441"/>
    </source>
</evidence>
<evidence type="ECO:0000256" key="4">
    <source>
        <dbReference type="ARBA" id="ARBA00022833"/>
    </source>
</evidence>